<evidence type="ECO:0000313" key="1">
    <source>
        <dbReference type="EMBL" id="KAF9508223.1"/>
    </source>
</evidence>
<dbReference type="EMBL" id="MU129063">
    <property type="protein sequence ID" value="KAF9508223.1"/>
    <property type="molecule type" value="Genomic_DNA"/>
</dbReference>
<name>A0A9P6DRA3_9AGAM</name>
<keyword evidence="2" id="KW-1185">Reference proteome</keyword>
<reference evidence="1" key="1">
    <citation type="journal article" date="2020" name="Nat. Commun.">
        <title>Large-scale genome sequencing of mycorrhizal fungi provides insights into the early evolution of symbiotic traits.</title>
        <authorList>
            <person name="Miyauchi S."/>
            <person name="Kiss E."/>
            <person name="Kuo A."/>
            <person name="Drula E."/>
            <person name="Kohler A."/>
            <person name="Sanchez-Garcia M."/>
            <person name="Morin E."/>
            <person name="Andreopoulos B."/>
            <person name="Barry K.W."/>
            <person name="Bonito G."/>
            <person name="Buee M."/>
            <person name="Carver A."/>
            <person name="Chen C."/>
            <person name="Cichocki N."/>
            <person name="Clum A."/>
            <person name="Culley D."/>
            <person name="Crous P.W."/>
            <person name="Fauchery L."/>
            <person name="Girlanda M."/>
            <person name="Hayes R.D."/>
            <person name="Keri Z."/>
            <person name="LaButti K."/>
            <person name="Lipzen A."/>
            <person name="Lombard V."/>
            <person name="Magnuson J."/>
            <person name="Maillard F."/>
            <person name="Murat C."/>
            <person name="Nolan M."/>
            <person name="Ohm R.A."/>
            <person name="Pangilinan J."/>
            <person name="Pereira M.F."/>
            <person name="Perotto S."/>
            <person name="Peter M."/>
            <person name="Pfister S."/>
            <person name="Riley R."/>
            <person name="Sitrit Y."/>
            <person name="Stielow J.B."/>
            <person name="Szollosi G."/>
            <person name="Zifcakova L."/>
            <person name="Stursova M."/>
            <person name="Spatafora J.W."/>
            <person name="Tedersoo L."/>
            <person name="Vaario L.M."/>
            <person name="Yamada A."/>
            <person name="Yan M."/>
            <person name="Wang P."/>
            <person name="Xu J."/>
            <person name="Bruns T."/>
            <person name="Baldrian P."/>
            <person name="Vilgalys R."/>
            <person name="Dunand C."/>
            <person name="Henrissat B."/>
            <person name="Grigoriev I.V."/>
            <person name="Hibbett D."/>
            <person name="Nagy L.G."/>
            <person name="Martin F.M."/>
        </authorList>
    </citation>
    <scope>NUCLEOTIDE SEQUENCE</scope>
    <source>
        <strain evidence="1">UP504</strain>
    </source>
</reference>
<gene>
    <name evidence="1" type="ORF">BS47DRAFT_245323</name>
</gene>
<accession>A0A9P6DRA3</accession>
<evidence type="ECO:0008006" key="3">
    <source>
        <dbReference type="Google" id="ProtNLM"/>
    </source>
</evidence>
<evidence type="ECO:0000313" key="2">
    <source>
        <dbReference type="Proteomes" id="UP000886523"/>
    </source>
</evidence>
<organism evidence="1 2">
    <name type="scientific">Hydnum rufescens UP504</name>
    <dbReference type="NCBI Taxonomy" id="1448309"/>
    <lineage>
        <taxon>Eukaryota</taxon>
        <taxon>Fungi</taxon>
        <taxon>Dikarya</taxon>
        <taxon>Basidiomycota</taxon>
        <taxon>Agaricomycotina</taxon>
        <taxon>Agaricomycetes</taxon>
        <taxon>Cantharellales</taxon>
        <taxon>Hydnaceae</taxon>
        <taxon>Hydnum</taxon>
    </lineage>
</organism>
<dbReference type="InterPro" id="IPR014777">
    <property type="entry name" value="4pyrrole_Mease_sub1"/>
</dbReference>
<proteinExistence type="predicted"/>
<dbReference type="Gene3D" id="3.40.1010.10">
    <property type="entry name" value="Cobalt-precorrin-4 Transmethylase, Domain 1"/>
    <property type="match status" value="1"/>
</dbReference>
<dbReference type="OrthoDB" id="2516at2759"/>
<sequence length="68" mass="7175">MLAFSGSLLRSSSHPVETVSDEILSHVSTSDVALLVVGDPFGAATHQNICFGLVLSISQLTSFTMHQS</sequence>
<dbReference type="InterPro" id="IPR035996">
    <property type="entry name" value="4pyrrol_Methylase_sf"/>
</dbReference>
<comment type="caution">
    <text evidence="1">The sequence shown here is derived from an EMBL/GenBank/DDBJ whole genome shotgun (WGS) entry which is preliminary data.</text>
</comment>
<dbReference type="Proteomes" id="UP000886523">
    <property type="component" value="Unassembled WGS sequence"/>
</dbReference>
<protein>
    <recommendedName>
        <fullName evidence="3">Diphthine methyl ester synthase</fullName>
    </recommendedName>
</protein>
<dbReference type="SUPFAM" id="SSF53790">
    <property type="entry name" value="Tetrapyrrole methylase"/>
    <property type="match status" value="1"/>
</dbReference>
<dbReference type="GO" id="GO:0008168">
    <property type="term" value="F:methyltransferase activity"/>
    <property type="evidence" value="ECO:0007669"/>
    <property type="project" value="InterPro"/>
</dbReference>
<dbReference type="AlphaFoldDB" id="A0A9P6DRA3"/>